<evidence type="ECO:0008006" key="3">
    <source>
        <dbReference type="Google" id="ProtNLM"/>
    </source>
</evidence>
<protein>
    <recommendedName>
        <fullName evidence="3">DUF222 domain-containing protein</fullName>
    </recommendedName>
</protein>
<gene>
    <name evidence="1" type="ORF">JOF46_000456</name>
</gene>
<keyword evidence="2" id="KW-1185">Reference proteome</keyword>
<accession>A0ABS4W8L2</accession>
<comment type="caution">
    <text evidence="1">The sequence shown here is derived from an EMBL/GenBank/DDBJ whole genome shotgun (WGS) entry which is preliminary data.</text>
</comment>
<evidence type="ECO:0000313" key="1">
    <source>
        <dbReference type="EMBL" id="MBP2372544.1"/>
    </source>
</evidence>
<name>A0ABS4W8L2_9MICC</name>
<reference evidence="1 2" key="1">
    <citation type="submission" date="2021-03" db="EMBL/GenBank/DDBJ databases">
        <title>Sequencing the genomes of 1000 actinobacteria strains.</title>
        <authorList>
            <person name="Klenk H.-P."/>
        </authorList>
    </citation>
    <scope>NUCLEOTIDE SEQUENCE [LARGE SCALE GENOMIC DNA]</scope>
    <source>
        <strain evidence="1 2">DSM 15454</strain>
    </source>
</reference>
<evidence type="ECO:0000313" key="2">
    <source>
        <dbReference type="Proteomes" id="UP000766570"/>
    </source>
</evidence>
<proteinExistence type="predicted"/>
<dbReference type="RefSeq" id="WP_209905851.1">
    <property type="nucleotide sequence ID" value="NZ_BAAAMI010000019.1"/>
</dbReference>
<organism evidence="1 2">
    <name type="scientific">Paeniglutamicibacter psychrophenolicus</name>
    <dbReference type="NCBI Taxonomy" id="257454"/>
    <lineage>
        <taxon>Bacteria</taxon>
        <taxon>Bacillati</taxon>
        <taxon>Actinomycetota</taxon>
        <taxon>Actinomycetes</taxon>
        <taxon>Micrococcales</taxon>
        <taxon>Micrococcaceae</taxon>
        <taxon>Paeniglutamicibacter</taxon>
    </lineage>
</organism>
<sequence length="106" mass="11677">MAENRNEVLVIRVARSGGVAGISRTGILELHAQHPVHEQEASWLRIARDALDELRSLEEAKAPSLVRDAFTWSLSIDGEDHCVPDTLLTGPARTLAEHVIALPRRP</sequence>
<dbReference type="Proteomes" id="UP000766570">
    <property type="component" value="Unassembled WGS sequence"/>
</dbReference>
<dbReference type="EMBL" id="JAGIOE010000001">
    <property type="protein sequence ID" value="MBP2372544.1"/>
    <property type="molecule type" value="Genomic_DNA"/>
</dbReference>